<feature type="region of interest" description="Disordered" evidence="1">
    <location>
        <begin position="1"/>
        <end position="26"/>
    </location>
</feature>
<dbReference type="RefSeq" id="WP_013232835.1">
    <property type="nucleotide sequence ID" value="NC_014323.1"/>
</dbReference>
<sequence>MQQASLQQSSTPNDLAGGPTRDAGIHMEIQPGGAEAEHFKSMFEQYLNKDALRLKPNTHSLGSALAQRTSSLAAEVKQDQLYVSRLLEQATRTGDSMQLMKAMMALSDYQIRVQTISKCVSKASTSVDSLTKLQ</sequence>
<proteinExistence type="predicted"/>
<keyword evidence="3" id="KW-1185">Reference proteome</keyword>
<dbReference type="EMBL" id="CP002039">
    <property type="protein sequence ID" value="ADJ62318.1"/>
    <property type="molecule type" value="Genomic_DNA"/>
</dbReference>
<dbReference type="GO" id="GO:0030254">
    <property type="term" value="P:protein secretion by the type III secretion system"/>
    <property type="evidence" value="ECO:0007669"/>
    <property type="project" value="InterPro"/>
</dbReference>
<dbReference type="OrthoDB" id="8759767at2"/>
<dbReference type="AlphaFoldDB" id="D8IZJ8"/>
<dbReference type="HOGENOM" id="CLU_1893328_0_0_4"/>
<protein>
    <submittedName>
        <fullName evidence="2">Type III secretion HrpB protein</fullName>
    </submittedName>
</protein>
<gene>
    <name evidence="2" type="primary">hrpB</name>
    <name evidence="2" type="ordered locus">Hsero_0799</name>
</gene>
<dbReference type="STRING" id="757424.Hsero_0799"/>
<reference evidence="2 3" key="1">
    <citation type="submission" date="2010-04" db="EMBL/GenBank/DDBJ databases">
        <title>The genome of Herbaspirillum seropedicae SmR1, an endophytic, nitrogen-fixing, plant-growth promoting beta-Proteobacteria.</title>
        <authorList>
            <person name="Pedrosa F.O."/>
            <person name="Monteiro R.A."/>
            <person name="Wassem R."/>
            <person name="Cruz L.M."/>
            <person name="Ayub R.A."/>
            <person name="Colauto N.B."/>
            <person name="Fernandez M.A."/>
            <person name="Fungaro M.H.P."/>
            <person name="Grisard E.C."/>
            <person name="Hungria M."/>
            <person name="Madeira H.M.F."/>
            <person name="Nodari R.O."/>
            <person name="Osaku C.A."/>
            <person name="Petzl-Erler M.L."/>
            <person name="Terenzi H."/>
            <person name="Vieira L.G.E."/>
            <person name="Almeida M.I.M."/>
            <person name="Alves L.R."/>
            <person name="Arantes O.M.N."/>
            <person name="Balsanelli E."/>
            <person name="Barcellos F.G."/>
            <person name="Baura V.A."/>
            <person name="Binde D.R."/>
            <person name="Campo R.J."/>
            <person name="Chubatsu L.S."/>
            <person name="Chueire L.M.O."/>
            <person name="Ciferri R.R."/>
            <person name="Correa L.C."/>
            <person name="da Conceicao Silva J.L."/>
            <person name="Dabul A.N.G."/>
            <person name="Dambros B.P."/>
            <person name="Faoro H."/>
            <person name="Favetti A."/>
            <person name="Friedermann G."/>
            <person name="Furlaneto M.C."/>
            <person name="Gasques L.S."/>
            <person name="Gimenes C.C.T."/>
            <person name="Gioppo N.M.R."/>
            <person name="Glienke-Blanco C."/>
            <person name="Godoy L.P."/>
            <person name="Guerra M.P."/>
            <person name="Karp S."/>
            <person name="Kava-Cordeiro V."/>
            <person name="Margarido V.P."/>
            <person name="Mathioni S.M."/>
            <person name="Menck-Soares M.A."/>
            <person name="Murace N.K."/>
            <person name="Nicolas M.F."/>
            <person name="Oliveira C.E.C."/>
            <person name="Pagnan N.A.B."/>
            <person name="Pamphile J.A."/>
            <person name="Patussi E.V."/>
            <person name="Pereira L.F.P."/>
            <person name="Pereira-Ferrari L."/>
            <person name="Pinto F.G.S."/>
            <person name="Precoma C."/>
            <person name="Prioli A.J."/>
            <person name="Prioli S.M.A.P."/>
            <person name="Raittz R.T."/>
            <person name="Ramos H.J.O."/>
            <person name="Ribeiro E.M.S.F."/>
            <person name="Rigo L.U."/>
            <person name="Rocha C.L.M.S.C."/>
            <person name="Rocha S.N."/>
            <person name="Santos K."/>
            <person name="Satori D."/>
            <person name="Silva A.G."/>
            <person name="Simao R.C.G."/>
            <person name="Soares M.A.M."/>
            <person name="Souza E.M."/>
            <person name="Steffens M.B.R."/>
            <person name="Steindel M."/>
            <person name="Tadra-Sfeir M.Z."/>
            <person name="Takahashi E.K."/>
            <person name="Torres R.A."/>
            <person name="Valle J.S."/>
            <person name="Vernal J.I."/>
            <person name="Vilas-Boas L.A."/>
            <person name="Watanabe M.A.E."/>
            <person name="Weiss V.A."/>
            <person name="Yates M.A."/>
            <person name="Souza E.M."/>
        </authorList>
    </citation>
    <scope>NUCLEOTIDE SEQUENCE [LARGE SCALE GENOMIC DNA]</scope>
    <source>
        <strain evidence="2 3">SmR1</strain>
    </source>
</reference>
<dbReference type="Proteomes" id="UP000000329">
    <property type="component" value="Chromosome"/>
</dbReference>
<feature type="compositionally biased region" description="Polar residues" evidence="1">
    <location>
        <begin position="1"/>
        <end position="13"/>
    </location>
</feature>
<name>D8IZJ8_HERSS</name>
<evidence type="ECO:0000313" key="3">
    <source>
        <dbReference type="Proteomes" id="UP000000329"/>
    </source>
</evidence>
<dbReference type="KEGG" id="hse:Hsero_0799"/>
<dbReference type="InterPro" id="IPR012670">
    <property type="entry name" value="T3SS_YscI/HrpB"/>
</dbReference>
<dbReference type="GeneID" id="29392003"/>
<organism evidence="2 3">
    <name type="scientific">Herbaspirillum seropedicae (strain SmR1)</name>
    <dbReference type="NCBI Taxonomy" id="757424"/>
    <lineage>
        <taxon>Bacteria</taxon>
        <taxon>Pseudomonadati</taxon>
        <taxon>Pseudomonadota</taxon>
        <taxon>Betaproteobacteria</taxon>
        <taxon>Burkholderiales</taxon>
        <taxon>Oxalobacteraceae</taxon>
        <taxon>Herbaspirillum</taxon>
    </lineage>
</organism>
<evidence type="ECO:0000256" key="1">
    <source>
        <dbReference type="SAM" id="MobiDB-lite"/>
    </source>
</evidence>
<dbReference type="Pfam" id="PF17001">
    <property type="entry name" value="T3SS_basalb_I"/>
    <property type="match status" value="1"/>
</dbReference>
<dbReference type="eggNOG" id="ENOG5032AQV">
    <property type="taxonomic scope" value="Bacteria"/>
</dbReference>
<accession>D8IZJ8</accession>
<evidence type="ECO:0000313" key="2">
    <source>
        <dbReference type="EMBL" id="ADJ62318.1"/>
    </source>
</evidence>